<gene>
    <name evidence="5" type="primary">Sirpa_1</name>
    <name evidence="5" type="ORF">LEILUT_R03585</name>
</gene>
<dbReference type="Proteomes" id="UP000524007">
    <property type="component" value="Unassembled WGS sequence"/>
</dbReference>
<feature type="transmembrane region" description="Helical" evidence="3">
    <location>
        <begin position="105"/>
        <end position="126"/>
    </location>
</feature>
<feature type="non-terminal residue" evidence="5">
    <location>
        <position position="129"/>
    </location>
</feature>
<evidence type="ECO:0000259" key="4">
    <source>
        <dbReference type="PROSITE" id="PS50835"/>
    </source>
</evidence>
<evidence type="ECO:0000313" key="6">
    <source>
        <dbReference type="Proteomes" id="UP000524007"/>
    </source>
</evidence>
<evidence type="ECO:0000256" key="3">
    <source>
        <dbReference type="SAM" id="Phobius"/>
    </source>
</evidence>
<keyword evidence="6" id="KW-1185">Reference proteome</keyword>
<dbReference type="InterPro" id="IPR007110">
    <property type="entry name" value="Ig-like_dom"/>
</dbReference>
<dbReference type="InterPro" id="IPR003597">
    <property type="entry name" value="Ig_C1-set"/>
</dbReference>
<dbReference type="InterPro" id="IPR051755">
    <property type="entry name" value="Ig-like_CS_Receptor"/>
</dbReference>
<feature type="domain" description="Ig-like" evidence="4">
    <location>
        <begin position="1"/>
        <end position="80"/>
    </location>
</feature>
<reference evidence="5 6" key="1">
    <citation type="submission" date="2019-09" db="EMBL/GenBank/DDBJ databases">
        <title>Bird 10,000 Genomes (B10K) Project - Family phase.</title>
        <authorList>
            <person name="Zhang G."/>
        </authorList>
    </citation>
    <scope>NUCLEOTIDE SEQUENCE [LARGE SCALE GENOMIC DNA]</scope>
    <source>
        <strain evidence="5">B10K-DU-002-43</strain>
        <tissue evidence="5">Muscle</tissue>
    </source>
</reference>
<feature type="non-terminal residue" evidence="5">
    <location>
        <position position="1"/>
    </location>
</feature>
<protein>
    <submittedName>
        <fullName evidence="5">SHPS1 phosphatase</fullName>
    </submittedName>
</protein>
<organism evidence="5 6">
    <name type="scientific">Leiothrix lutea</name>
    <name type="common">Red-billed leiothrix</name>
    <name type="synonym">Sylvia lutea</name>
    <dbReference type="NCBI Taxonomy" id="36275"/>
    <lineage>
        <taxon>Eukaryota</taxon>
        <taxon>Metazoa</taxon>
        <taxon>Chordata</taxon>
        <taxon>Craniata</taxon>
        <taxon>Vertebrata</taxon>
        <taxon>Euteleostomi</taxon>
        <taxon>Archelosauria</taxon>
        <taxon>Archosauria</taxon>
        <taxon>Dinosauria</taxon>
        <taxon>Saurischia</taxon>
        <taxon>Theropoda</taxon>
        <taxon>Coelurosauria</taxon>
        <taxon>Aves</taxon>
        <taxon>Neognathae</taxon>
        <taxon>Neoaves</taxon>
        <taxon>Telluraves</taxon>
        <taxon>Australaves</taxon>
        <taxon>Passeriformes</taxon>
        <taxon>Sylvioidea</taxon>
        <taxon>Leiothrichidae</taxon>
        <taxon>Leiothrix</taxon>
    </lineage>
</organism>
<dbReference type="InterPro" id="IPR036179">
    <property type="entry name" value="Ig-like_dom_sf"/>
</dbReference>
<comment type="caution">
    <text evidence="5">The sequence shown here is derived from an EMBL/GenBank/DDBJ whole genome shotgun (WGS) entry which is preliminary data.</text>
</comment>
<keyword evidence="2" id="KW-0325">Glycoprotein</keyword>
<dbReference type="SUPFAM" id="SSF48726">
    <property type="entry name" value="Immunoglobulin"/>
    <property type="match status" value="1"/>
</dbReference>
<dbReference type="EMBL" id="VXBY01004732">
    <property type="protein sequence ID" value="NXP41724.1"/>
    <property type="molecule type" value="Genomic_DNA"/>
</dbReference>
<dbReference type="PROSITE" id="PS50835">
    <property type="entry name" value="IG_LIKE"/>
    <property type="match status" value="1"/>
</dbReference>
<keyword evidence="1" id="KW-1015">Disulfide bond</keyword>
<dbReference type="Pfam" id="PF07654">
    <property type="entry name" value="C1-set"/>
    <property type="match status" value="1"/>
</dbReference>
<keyword evidence="3" id="KW-0812">Transmembrane</keyword>
<proteinExistence type="predicted"/>
<dbReference type="Gene3D" id="2.60.40.10">
    <property type="entry name" value="Immunoglobulins"/>
    <property type="match status" value="1"/>
</dbReference>
<sequence>VEVNKNVTFTCLVKDFYPANVSVFWLEIGIGIKVENISRPLELPQGLFELKSQVEVQATEEKNGSTITCVVVHDEQAPASYSAFLWISSPGQGGLSENLLSSLLLPLWLGILLEKGLLGGLLFFLFKRM</sequence>
<keyword evidence="3" id="KW-0472">Membrane</keyword>
<dbReference type="AlphaFoldDB" id="A0A7L2A939"/>
<dbReference type="InterPro" id="IPR013783">
    <property type="entry name" value="Ig-like_fold"/>
</dbReference>
<evidence type="ECO:0000256" key="2">
    <source>
        <dbReference type="ARBA" id="ARBA00023180"/>
    </source>
</evidence>
<dbReference type="SMART" id="SM00407">
    <property type="entry name" value="IGc1"/>
    <property type="match status" value="1"/>
</dbReference>
<evidence type="ECO:0000256" key="1">
    <source>
        <dbReference type="ARBA" id="ARBA00023157"/>
    </source>
</evidence>
<keyword evidence="3" id="KW-1133">Transmembrane helix</keyword>
<evidence type="ECO:0000313" key="5">
    <source>
        <dbReference type="EMBL" id="NXP41724.1"/>
    </source>
</evidence>
<accession>A0A7L2A939</accession>
<dbReference type="PANTHER" id="PTHR19971">
    <property type="entry name" value="SIGNAL-REGULATORY PROTEIN BETA"/>
    <property type="match status" value="1"/>
</dbReference>
<name>A0A7L2A939_LEILU</name>